<proteinExistence type="predicted"/>
<dbReference type="AlphaFoldDB" id="A0AAV3YQ59"/>
<organism evidence="1 2">
    <name type="scientific">Plakobranchus ocellatus</name>
    <dbReference type="NCBI Taxonomy" id="259542"/>
    <lineage>
        <taxon>Eukaryota</taxon>
        <taxon>Metazoa</taxon>
        <taxon>Spiralia</taxon>
        <taxon>Lophotrochozoa</taxon>
        <taxon>Mollusca</taxon>
        <taxon>Gastropoda</taxon>
        <taxon>Heterobranchia</taxon>
        <taxon>Euthyneura</taxon>
        <taxon>Panpulmonata</taxon>
        <taxon>Sacoglossa</taxon>
        <taxon>Placobranchoidea</taxon>
        <taxon>Plakobranchidae</taxon>
        <taxon>Plakobranchus</taxon>
    </lineage>
</organism>
<dbReference type="EMBL" id="BLXT01001278">
    <property type="protein sequence ID" value="GFN84173.1"/>
    <property type="molecule type" value="Genomic_DNA"/>
</dbReference>
<sequence>MFAHQSRKKDLLVPTSGAACQKDTGKAPCRRGEGTLTRNVCRLDIGSTQFFQAGDHIKELSPVQPV</sequence>
<evidence type="ECO:0000313" key="2">
    <source>
        <dbReference type="Proteomes" id="UP000735302"/>
    </source>
</evidence>
<name>A0AAV3YQ59_9GAST</name>
<gene>
    <name evidence="1" type="ORF">PoB_001067900</name>
</gene>
<evidence type="ECO:0000313" key="1">
    <source>
        <dbReference type="EMBL" id="GFN84173.1"/>
    </source>
</evidence>
<reference evidence="1 2" key="1">
    <citation type="journal article" date="2021" name="Elife">
        <title>Chloroplast acquisition without the gene transfer in kleptoplastic sea slugs, Plakobranchus ocellatus.</title>
        <authorList>
            <person name="Maeda T."/>
            <person name="Takahashi S."/>
            <person name="Yoshida T."/>
            <person name="Shimamura S."/>
            <person name="Takaki Y."/>
            <person name="Nagai Y."/>
            <person name="Toyoda A."/>
            <person name="Suzuki Y."/>
            <person name="Arimoto A."/>
            <person name="Ishii H."/>
            <person name="Satoh N."/>
            <person name="Nishiyama T."/>
            <person name="Hasebe M."/>
            <person name="Maruyama T."/>
            <person name="Minagawa J."/>
            <person name="Obokata J."/>
            <person name="Shigenobu S."/>
        </authorList>
    </citation>
    <scope>NUCLEOTIDE SEQUENCE [LARGE SCALE GENOMIC DNA]</scope>
</reference>
<accession>A0AAV3YQ59</accession>
<keyword evidence="2" id="KW-1185">Reference proteome</keyword>
<protein>
    <submittedName>
        <fullName evidence="1">Uncharacterized protein</fullName>
    </submittedName>
</protein>
<comment type="caution">
    <text evidence="1">The sequence shown here is derived from an EMBL/GenBank/DDBJ whole genome shotgun (WGS) entry which is preliminary data.</text>
</comment>
<dbReference type="Proteomes" id="UP000735302">
    <property type="component" value="Unassembled WGS sequence"/>
</dbReference>